<dbReference type="GO" id="GO:0031411">
    <property type="term" value="C:gas vesicle"/>
    <property type="evidence" value="ECO:0007669"/>
    <property type="project" value="UniProtKB-SubCell"/>
</dbReference>
<reference evidence="5 6" key="1">
    <citation type="submission" date="2016-10" db="EMBL/GenBank/DDBJ databases">
        <authorList>
            <person name="de Groot N.N."/>
        </authorList>
    </citation>
    <scope>NUCLEOTIDE SEQUENCE [LARGE SCALE GENOMIC DNA]</scope>
    <source>
        <strain evidence="5 6">DSM 43067</strain>
    </source>
</reference>
<proteinExistence type="inferred from homology"/>
<organism evidence="5 6">
    <name type="scientific">Actinomadura madurae</name>
    <dbReference type="NCBI Taxonomy" id="1993"/>
    <lineage>
        <taxon>Bacteria</taxon>
        <taxon>Bacillati</taxon>
        <taxon>Actinomycetota</taxon>
        <taxon>Actinomycetes</taxon>
        <taxon>Streptosporangiales</taxon>
        <taxon>Thermomonosporaceae</taxon>
        <taxon>Actinomadura</taxon>
    </lineage>
</organism>
<evidence type="ECO:0000256" key="3">
    <source>
        <dbReference type="ARBA" id="ARBA00035643"/>
    </source>
</evidence>
<dbReference type="RefSeq" id="WP_075022398.1">
    <property type="nucleotide sequence ID" value="NZ_FOVH01000009.1"/>
</dbReference>
<dbReference type="STRING" id="1993.SAMN04489713_109206"/>
<comment type="similarity">
    <text evidence="3">Belongs to the gas vesicle GvpF/GvpL family.</text>
</comment>
<dbReference type="PANTHER" id="PTHR36852:SF1">
    <property type="entry name" value="PROTEIN GVPL 2"/>
    <property type="match status" value="1"/>
</dbReference>
<evidence type="ECO:0000256" key="4">
    <source>
        <dbReference type="SAM" id="MobiDB-lite"/>
    </source>
</evidence>
<keyword evidence="6" id="KW-1185">Reference proteome</keyword>
<gene>
    <name evidence="5" type="ORF">SAMN04489713_109206</name>
</gene>
<evidence type="ECO:0000313" key="5">
    <source>
        <dbReference type="EMBL" id="SFO76682.1"/>
    </source>
</evidence>
<dbReference type="InterPro" id="IPR009430">
    <property type="entry name" value="GvpL/GvpF"/>
</dbReference>
<dbReference type="InParanoid" id="A0A1I5JV28"/>
<dbReference type="AlphaFoldDB" id="A0A1I5JV28"/>
<evidence type="ECO:0000313" key="6">
    <source>
        <dbReference type="Proteomes" id="UP000183413"/>
    </source>
</evidence>
<evidence type="ECO:0000256" key="2">
    <source>
        <dbReference type="ARBA" id="ARBA00035108"/>
    </source>
</evidence>
<name>A0A1I5JV28_9ACTN</name>
<feature type="region of interest" description="Disordered" evidence="4">
    <location>
        <begin position="141"/>
        <end position="185"/>
    </location>
</feature>
<dbReference type="EMBL" id="FOVH01000009">
    <property type="protein sequence ID" value="SFO76682.1"/>
    <property type="molecule type" value="Genomic_DNA"/>
</dbReference>
<comment type="subcellular location">
    <subcellularLocation>
        <location evidence="2">Gas vesicle</location>
    </subcellularLocation>
</comment>
<dbReference type="Pfam" id="PF06386">
    <property type="entry name" value="GvpL_GvpF"/>
    <property type="match status" value="1"/>
</dbReference>
<keyword evidence="1" id="KW-0304">Gas vesicle</keyword>
<protein>
    <submittedName>
        <fullName evidence="5">Gas vesicle synthesis protein GvpL/GvpF</fullName>
    </submittedName>
</protein>
<dbReference type="eggNOG" id="ENOG5031T6B">
    <property type="taxonomic scope" value="Bacteria"/>
</dbReference>
<dbReference type="Proteomes" id="UP000183413">
    <property type="component" value="Unassembled WGS sequence"/>
</dbReference>
<dbReference type="PANTHER" id="PTHR36852">
    <property type="entry name" value="PROTEIN GVPL 2"/>
    <property type="match status" value="1"/>
</dbReference>
<accession>A0A1I5JV28</accession>
<dbReference type="GO" id="GO:0031412">
    <property type="term" value="P:gas vesicle organization"/>
    <property type="evidence" value="ECO:0007669"/>
    <property type="project" value="InterPro"/>
</dbReference>
<feature type="compositionally biased region" description="Gly residues" evidence="4">
    <location>
        <begin position="174"/>
        <end position="185"/>
    </location>
</feature>
<feature type="region of interest" description="Disordered" evidence="4">
    <location>
        <begin position="280"/>
        <end position="305"/>
    </location>
</feature>
<evidence type="ECO:0000256" key="1">
    <source>
        <dbReference type="ARBA" id="ARBA00022987"/>
    </source>
</evidence>
<sequence>MTAAPLAGGTAVYLYGVARGLDPAALGDAAGVAGAPVRGVRAAGLTALVSTVRLEEYGEAALRANLEDLAWLEATARAHHDVVDRAAHAAPTAPVRIATIYRDDARVAEVLAAQGERFAEVLDLVSGRSEWGVKAYAAPESLRGEGPAQDSGGGVAPSAEPPTGHHPHPTTGDTGPGDTGSGGVGTAYLRRRQQERRRRAEAGRRIAGQADAVHAELADHAVASRHHPPQDPRLSGRPGTQILNVAYLLDDEQVEGFLAVTRAAAERLEGIEVEVTGPWPPYSFIDTSGPGAATPPRKAREAGEA</sequence>